<dbReference type="GO" id="GO:0030466">
    <property type="term" value="P:silent mating-type cassette heterochromatin formation"/>
    <property type="evidence" value="ECO:0007669"/>
    <property type="project" value="EnsemblFungi"/>
</dbReference>
<dbReference type="HOGENOM" id="CLU_403318_0_0_1"/>
<evidence type="ECO:0000256" key="6">
    <source>
        <dbReference type="SAM" id="MobiDB-lite"/>
    </source>
</evidence>
<dbReference type="AlphaFoldDB" id="H2ATD4"/>
<dbReference type="GeneID" id="13885552"/>
<keyword evidence="4" id="KW-0238">DNA-binding</keyword>
<dbReference type="FunCoup" id="H2ATD4">
    <property type="interactions" value="1007"/>
</dbReference>
<keyword evidence="10" id="KW-1185">Reference proteome</keyword>
<protein>
    <submittedName>
        <fullName evidence="9">Uncharacterized protein</fullName>
    </submittedName>
</protein>
<dbReference type="eggNOG" id="KOG2538">
    <property type="taxonomic scope" value="Eukaryota"/>
</dbReference>
<feature type="compositionally biased region" description="Acidic residues" evidence="6">
    <location>
        <begin position="162"/>
        <end position="179"/>
    </location>
</feature>
<evidence type="ECO:0000256" key="4">
    <source>
        <dbReference type="ARBA" id="ARBA00023125"/>
    </source>
</evidence>
<organism evidence="9 10">
    <name type="scientific">Kazachstania africana (strain ATCC 22294 / BCRC 22015 / CBS 2517 / CECT 1963 / NBRC 1671 / NRRL Y-8276)</name>
    <name type="common">Yeast</name>
    <name type="synonym">Kluyveromyces africanus</name>
    <dbReference type="NCBI Taxonomy" id="1071382"/>
    <lineage>
        <taxon>Eukaryota</taxon>
        <taxon>Fungi</taxon>
        <taxon>Dikarya</taxon>
        <taxon>Ascomycota</taxon>
        <taxon>Saccharomycotina</taxon>
        <taxon>Saccharomycetes</taxon>
        <taxon>Saccharomycetales</taxon>
        <taxon>Saccharomycetaceae</taxon>
        <taxon>Kazachstania</taxon>
    </lineage>
</organism>
<feature type="region of interest" description="Disordered" evidence="6">
    <location>
        <begin position="154"/>
        <end position="179"/>
    </location>
</feature>
<dbReference type="GO" id="GO:0006267">
    <property type="term" value="P:pre-replicative complex assembly involved in nuclear cell cycle DNA replication"/>
    <property type="evidence" value="ECO:0007669"/>
    <property type="project" value="EnsemblFungi"/>
</dbReference>
<evidence type="ECO:0000313" key="10">
    <source>
        <dbReference type="Proteomes" id="UP000005220"/>
    </source>
</evidence>
<comment type="similarity">
    <text evidence="2">Belongs to the ORC3 family.</text>
</comment>
<reference evidence="9 10" key="1">
    <citation type="journal article" date="2011" name="Proc. Natl. Acad. Sci. U.S.A.">
        <title>Evolutionary erosion of yeast sex chromosomes by mating-type switching accidents.</title>
        <authorList>
            <person name="Gordon J.L."/>
            <person name="Armisen D."/>
            <person name="Proux-Wera E."/>
            <person name="Oheigeartaigh S.S."/>
            <person name="Byrne K.P."/>
            <person name="Wolfe K.H."/>
        </authorList>
    </citation>
    <scope>NUCLEOTIDE SEQUENCE [LARGE SCALE GENOMIC DNA]</scope>
    <source>
        <strain evidence="10">ATCC 22294 / BCRC 22015 / CBS 2517 / CECT 1963 / NBRC 1671 / NRRL Y-8276</strain>
    </source>
</reference>
<dbReference type="GO" id="GO:0005656">
    <property type="term" value="C:nuclear pre-replicative complex"/>
    <property type="evidence" value="ECO:0007669"/>
    <property type="project" value="EnsemblFungi"/>
</dbReference>
<dbReference type="KEGG" id="kaf:KAFR_0C06380"/>
<dbReference type="InterPro" id="IPR040855">
    <property type="entry name" value="ORC_WH_C"/>
</dbReference>
<dbReference type="Pfam" id="PF07034">
    <property type="entry name" value="ORC3_N"/>
    <property type="match status" value="1"/>
</dbReference>
<dbReference type="EMBL" id="HE650823">
    <property type="protein sequence ID" value="CCF57634.1"/>
    <property type="molecule type" value="Genomic_DNA"/>
</dbReference>
<evidence type="ECO:0000256" key="2">
    <source>
        <dbReference type="ARBA" id="ARBA00010977"/>
    </source>
</evidence>
<accession>H2ATD4</accession>
<evidence type="ECO:0000313" key="9">
    <source>
        <dbReference type="EMBL" id="CCF57634.1"/>
    </source>
</evidence>
<dbReference type="OrthoDB" id="10265211at2759"/>
<sequence length="618" mass="72018">MNIADFADAQKSHNVIFPKFDGLDDDIDEDTPFVKLLDGKETSDAMMKRWNLYHQLHSHFHTQVDNIVSNIEHDLKSEISSILFNDDEPRQQFFKSLFLMGSDSSIKIEFPEQTADTLNTLIDLSPKESPNVRMMLRRSMFKLVSIAENASNQLSTIKKEEEDHDDDCAEDVEEQEDGNGDVSYDLTLVENFKKLFGKNLNMVFMFKDVDSFSFNILDDFLILLKNALKNEHVKISLVFNVNTNLSNFEKNMKQSTIRLLKRNYHILDVSSNKGYKYGNRIFQSFLDTVDGKLNLSSRFVKFIIDKMSNNTNHNLQLLTKILDFSLMSYFYQNPFSIFIDPVNIEFLNDYYFELLAKCPTFMFFIDGLIKENVTSSEISSLLNNTNGKLEEFFVEFLVRDNPVIGHAKFVSQFLEDTLNIKNYNLIELYYNLLTGNLNEYLSMWPSCNEYLKDLSFEPIDTIFQELFTLDNSNGLLTTSLLPYYKTNMEETLLNWEKILPHVGTDLMNERVCGPIVSEVFKLYREANSMINIYDFYIAFREILPRNDVIQFLKDAKQFGEEETEILDFVSNNDDDAIFDKISLILFMQAIYDFEHMGFIKTTSTKSYDILEKCIWKGI</sequence>
<gene>
    <name evidence="9" type="primary">KAFR0C06380</name>
    <name evidence="9" type="ORF">KAFR_0C06380</name>
</gene>
<dbReference type="GO" id="GO:0003688">
    <property type="term" value="F:DNA replication origin binding"/>
    <property type="evidence" value="ECO:0007669"/>
    <property type="project" value="EnsemblFungi"/>
</dbReference>
<dbReference type="GO" id="GO:0006270">
    <property type="term" value="P:DNA replication initiation"/>
    <property type="evidence" value="ECO:0007669"/>
    <property type="project" value="EnsemblFungi"/>
</dbReference>
<dbReference type="Pfam" id="PF18137">
    <property type="entry name" value="WHD_ORC"/>
    <property type="match status" value="1"/>
</dbReference>
<dbReference type="PANTHER" id="PTHR12748:SF0">
    <property type="entry name" value="ORIGIN RECOGNITION COMPLEX SUBUNIT 3"/>
    <property type="match status" value="1"/>
</dbReference>
<feature type="domain" description="Origin recognition complex subunit 3 N-terminal" evidence="7">
    <location>
        <begin position="5"/>
        <end position="338"/>
    </location>
</feature>
<comment type="subcellular location">
    <subcellularLocation>
        <location evidence="1">Nucleus</location>
    </subcellularLocation>
</comment>
<evidence type="ECO:0000256" key="5">
    <source>
        <dbReference type="ARBA" id="ARBA00023242"/>
    </source>
</evidence>
<keyword evidence="3" id="KW-0235">DNA replication</keyword>
<dbReference type="RefSeq" id="XP_003956769.1">
    <property type="nucleotide sequence ID" value="XM_003956720.1"/>
</dbReference>
<evidence type="ECO:0000259" key="8">
    <source>
        <dbReference type="Pfam" id="PF18137"/>
    </source>
</evidence>
<dbReference type="PANTHER" id="PTHR12748">
    <property type="entry name" value="ORIGIN RECOGNITION COMPLEX SUBUNIT 3"/>
    <property type="match status" value="1"/>
</dbReference>
<evidence type="ECO:0000259" key="7">
    <source>
        <dbReference type="Pfam" id="PF07034"/>
    </source>
</evidence>
<dbReference type="InParanoid" id="H2ATD4"/>
<evidence type="ECO:0000256" key="3">
    <source>
        <dbReference type="ARBA" id="ARBA00022705"/>
    </source>
</evidence>
<dbReference type="STRING" id="1071382.H2ATD4"/>
<dbReference type="Proteomes" id="UP000005220">
    <property type="component" value="Chromosome 3"/>
</dbReference>
<evidence type="ECO:0000256" key="1">
    <source>
        <dbReference type="ARBA" id="ARBA00004123"/>
    </source>
</evidence>
<proteinExistence type="inferred from homology"/>
<dbReference type="GO" id="GO:0031261">
    <property type="term" value="C:DNA replication preinitiation complex"/>
    <property type="evidence" value="ECO:0007669"/>
    <property type="project" value="EnsemblFungi"/>
</dbReference>
<feature type="domain" description="Origin recognition complex subunit 3 winged helix C-terminal" evidence="8">
    <location>
        <begin position="487"/>
        <end position="615"/>
    </location>
</feature>
<dbReference type="InterPro" id="IPR020795">
    <property type="entry name" value="ORC3"/>
</dbReference>
<name>H2ATD4_KAZAF</name>
<dbReference type="GO" id="GO:0005664">
    <property type="term" value="C:nuclear origin of replication recognition complex"/>
    <property type="evidence" value="ECO:0007669"/>
    <property type="project" value="EnsemblFungi"/>
</dbReference>
<dbReference type="InterPro" id="IPR045667">
    <property type="entry name" value="ORC3_N"/>
</dbReference>
<dbReference type="GO" id="GO:0003682">
    <property type="term" value="F:chromatin binding"/>
    <property type="evidence" value="ECO:0007669"/>
    <property type="project" value="EnsemblFungi"/>
</dbReference>
<dbReference type="CDD" id="cd20704">
    <property type="entry name" value="Orc3"/>
    <property type="match status" value="1"/>
</dbReference>
<keyword evidence="5" id="KW-0539">Nucleus</keyword>